<gene>
    <name evidence="3" type="ORF">SAMN02745824_0172</name>
</gene>
<keyword evidence="4" id="KW-1185">Reference proteome</keyword>
<dbReference type="EMBL" id="FSQW01000001">
    <property type="protein sequence ID" value="SIN59643.1"/>
    <property type="molecule type" value="Genomic_DNA"/>
</dbReference>
<feature type="signal peptide" evidence="1">
    <location>
        <begin position="1"/>
        <end position="24"/>
    </location>
</feature>
<dbReference type="AlphaFoldDB" id="A0A1N6CM41"/>
<evidence type="ECO:0000313" key="3">
    <source>
        <dbReference type="EMBL" id="SIN59643.1"/>
    </source>
</evidence>
<name>A0A1N6CM41_9SPHN</name>
<protein>
    <submittedName>
        <fullName evidence="3">Uncharacterized conserved protein, DUF2147 family</fullName>
    </submittedName>
</protein>
<proteinExistence type="predicted"/>
<organism evidence="3 4">
    <name type="scientific">Parasphingorhabdus marina DSM 22363</name>
    <dbReference type="NCBI Taxonomy" id="1123272"/>
    <lineage>
        <taxon>Bacteria</taxon>
        <taxon>Pseudomonadati</taxon>
        <taxon>Pseudomonadota</taxon>
        <taxon>Alphaproteobacteria</taxon>
        <taxon>Sphingomonadales</taxon>
        <taxon>Sphingomonadaceae</taxon>
        <taxon>Parasphingorhabdus</taxon>
    </lineage>
</organism>
<dbReference type="OrthoDB" id="9811671at2"/>
<keyword evidence="1" id="KW-0732">Signal</keyword>
<evidence type="ECO:0000259" key="2">
    <source>
        <dbReference type="Pfam" id="PF09917"/>
    </source>
</evidence>
<dbReference type="InterPro" id="IPR019223">
    <property type="entry name" value="DUF2147"/>
</dbReference>
<sequence>MSGTTIVKAGLLAAVVSLSSPALASNSINGNWVTQDKDAIIKIGPCGKTICGRIARYLVTPPNGVDQRDIHNPNKKLRSRKLLGTAVLTGFKRDGKVWRGRIYDPKTGRSYRSVVQLQGANGLKVEGCVAFYCQGQNWTRRK</sequence>
<dbReference type="Gene3D" id="2.40.128.520">
    <property type="match status" value="1"/>
</dbReference>
<dbReference type="RefSeq" id="WP_074203290.1">
    <property type="nucleotide sequence ID" value="NZ_FSQW01000001.1"/>
</dbReference>
<evidence type="ECO:0000256" key="1">
    <source>
        <dbReference type="SAM" id="SignalP"/>
    </source>
</evidence>
<feature type="domain" description="DUF2147" evidence="2">
    <location>
        <begin position="30"/>
        <end position="140"/>
    </location>
</feature>
<dbReference type="PANTHER" id="PTHR36919:SF2">
    <property type="entry name" value="BLL6627 PROTEIN"/>
    <property type="match status" value="1"/>
</dbReference>
<dbReference type="STRING" id="1123272.SAMN02745824_0172"/>
<accession>A0A1N6CM41</accession>
<reference evidence="4" key="1">
    <citation type="submission" date="2016-11" db="EMBL/GenBank/DDBJ databases">
        <authorList>
            <person name="Varghese N."/>
            <person name="Submissions S."/>
        </authorList>
    </citation>
    <scope>NUCLEOTIDE SEQUENCE [LARGE SCALE GENOMIC DNA]</scope>
    <source>
        <strain evidence="4">DSM 22363</strain>
    </source>
</reference>
<dbReference type="Pfam" id="PF09917">
    <property type="entry name" value="DUF2147"/>
    <property type="match status" value="1"/>
</dbReference>
<dbReference type="Proteomes" id="UP000185192">
    <property type="component" value="Unassembled WGS sequence"/>
</dbReference>
<evidence type="ECO:0000313" key="4">
    <source>
        <dbReference type="Proteomes" id="UP000185192"/>
    </source>
</evidence>
<feature type="chain" id="PRO_5013133839" evidence="1">
    <location>
        <begin position="25"/>
        <end position="142"/>
    </location>
</feature>
<dbReference type="PANTHER" id="PTHR36919">
    <property type="entry name" value="BLR1215 PROTEIN"/>
    <property type="match status" value="1"/>
</dbReference>